<feature type="domain" description="HNH nuclease" evidence="2">
    <location>
        <begin position="57"/>
        <end position="99"/>
    </location>
</feature>
<dbReference type="SUPFAM" id="SSF54060">
    <property type="entry name" value="His-Me finger endonucleases"/>
    <property type="match status" value="1"/>
</dbReference>
<dbReference type="InterPro" id="IPR044925">
    <property type="entry name" value="His-Me_finger_sf"/>
</dbReference>
<evidence type="ECO:0000259" key="2">
    <source>
        <dbReference type="Pfam" id="PF13392"/>
    </source>
</evidence>
<keyword evidence="3" id="KW-0255">Endonuclease</keyword>
<dbReference type="Gene3D" id="3.90.75.20">
    <property type="match status" value="1"/>
</dbReference>
<dbReference type="Proteomes" id="UP000027601">
    <property type="component" value="Unassembled WGS sequence"/>
</dbReference>
<proteinExistence type="predicted"/>
<name>A0A069D4K0_9BACE</name>
<dbReference type="STRING" id="1121097.GCA_000428125_00999"/>
<dbReference type="AlphaFoldDB" id="A0A069D4K0"/>
<dbReference type="InterPro" id="IPR010902">
    <property type="entry name" value="NUMOD4"/>
</dbReference>
<protein>
    <submittedName>
        <fullName evidence="3">HNH homing endonuclease</fullName>
    </submittedName>
</protein>
<keyword evidence="3" id="KW-0540">Nuclease</keyword>
<keyword evidence="3" id="KW-0378">Hydrolase</keyword>
<evidence type="ECO:0000313" key="3">
    <source>
        <dbReference type="EMBL" id="GAK37270.1"/>
    </source>
</evidence>
<evidence type="ECO:0000259" key="1">
    <source>
        <dbReference type="Pfam" id="PF07463"/>
    </source>
</evidence>
<dbReference type="GO" id="GO:0016788">
    <property type="term" value="F:hydrolase activity, acting on ester bonds"/>
    <property type="evidence" value="ECO:0007669"/>
    <property type="project" value="InterPro"/>
</dbReference>
<evidence type="ECO:0000313" key="4">
    <source>
        <dbReference type="Proteomes" id="UP000027601"/>
    </source>
</evidence>
<feature type="domain" description="NUMOD4" evidence="1">
    <location>
        <begin position="2"/>
        <end position="45"/>
    </location>
</feature>
<keyword evidence="4" id="KW-1185">Reference proteome</keyword>
<comment type="caution">
    <text evidence="3">The sequence shown here is derived from an EMBL/GenBank/DDBJ whole genome shotgun (WGS) entry which is preliminary data.</text>
</comment>
<reference evidence="3 4" key="1">
    <citation type="journal article" date="2015" name="Microbes Environ.">
        <title>Distribution and evolution of nitrogen fixation genes in the phylum bacteroidetes.</title>
        <authorList>
            <person name="Inoue J."/>
            <person name="Oshima K."/>
            <person name="Suda W."/>
            <person name="Sakamoto M."/>
            <person name="Iino T."/>
            <person name="Noda S."/>
            <person name="Hongoh Y."/>
            <person name="Hattori M."/>
            <person name="Ohkuma M."/>
        </authorList>
    </citation>
    <scope>NUCLEOTIDE SEQUENCE [LARGE SCALE GENOMIC DNA]</scope>
    <source>
        <strain evidence="3 4">JCM 15093</strain>
    </source>
</reference>
<dbReference type="Pfam" id="PF07463">
    <property type="entry name" value="NUMOD4"/>
    <property type="match status" value="1"/>
</dbReference>
<dbReference type="Pfam" id="PF13392">
    <property type="entry name" value="HNH_3"/>
    <property type="match status" value="1"/>
</dbReference>
<dbReference type="RefSeq" id="WP_051260529.1">
    <property type="nucleotide sequence ID" value="NZ_BAJS01000016.1"/>
</dbReference>
<dbReference type="eggNOG" id="ENOG5033AUY">
    <property type="taxonomic scope" value="Bacteria"/>
</dbReference>
<dbReference type="EMBL" id="BAJS01000016">
    <property type="protein sequence ID" value="GAK37270.1"/>
    <property type="molecule type" value="Genomic_DNA"/>
</dbReference>
<accession>A0A069D4K0</accession>
<dbReference type="GO" id="GO:0004519">
    <property type="term" value="F:endonuclease activity"/>
    <property type="evidence" value="ECO:0007669"/>
    <property type="project" value="UniProtKB-KW"/>
</dbReference>
<organism evidence="3 4">
    <name type="scientific">Bacteroides graminisolvens DSM 19988 = JCM 15093</name>
    <dbReference type="NCBI Taxonomy" id="1121097"/>
    <lineage>
        <taxon>Bacteria</taxon>
        <taxon>Pseudomonadati</taxon>
        <taxon>Bacteroidota</taxon>
        <taxon>Bacteroidia</taxon>
        <taxon>Bacteroidales</taxon>
        <taxon>Bacteroidaceae</taxon>
        <taxon>Bacteroides</taxon>
    </lineage>
</organism>
<gene>
    <name evidence="3" type="ORF">JCM15093_2508</name>
</gene>
<dbReference type="InterPro" id="IPR003615">
    <property type="entry name" value="HNH_nuc"/>
</dbReference>
<sequence>MENWRFIEGTDCRYMVSDAGRVASFKRGGSCFHKAKNSSMGYASVWICMKGIMTQHLVHRLVAKAFIPNPKNLPMVNHLDGNKANNRADNLEWCDQYENFQHALLHGLVNFKAKPCGVLNEAGEVVRRYPSVSAMCRAENFSIATINTQLRVPAVCGKYKNVVTYL</sequence>